<dbReference type="EMBL" id="JACWFH010000015">
    <property type="protein sequence ID" value="MBY0097851.1"/>
    <property type="molecule type" value="Genomic_DNA"/>
</dbReference>
<evidence type="ECO:0000256" key="2">
    <source>
        <dbReference type="ARBA" id="ARBA00004141"/>
    </source>
</evidence>
<comment type="caution">
    <text evidence="9">The sequence shown here is derived from an EMBL/GenBank/DDBJ whole genome shotgun (WGS) entry which is preliminary data.</text>
</comment>
<evidence type="ECO:0000256" key="3">
    <source>
        <dbReference type="ARBA" id="ARBA00007931"/>
    </source>
</evidence>
<accession>A0ABS7K6H2</accession>
<evidence type="ECO:0000256" key="7">
    <source>
        <dbReference type="SAM" id="Phobius"/>
    </source>
</evidence>
<reference evidence="9 10" key="1">
    <citation type="submission" date="2020-07" db="EMBL/GenBank/DDBJ databases">
        <title>Fungal Genomes of the International Space Station.</title>
        <authorList>
            <person name="Seuylemezian A."/>
            <person name="Singh N.K."/>
            <person name="Wood J."/>
            <person name="Venkateswaran K."/>
        </authorList>
    </citation>
    <scope>NUCLEOTIDE SEQUENCE [LARGE SCALE GENOMIC DNA]</scope>
    <source>
        <strain evidence="9 10">PL-B2</strain>
    </source>
</reference>
<dbReference type="Proteomes" id="UP000769780">
    <property type="component" value="Unassembled WGS sequence"/>
</dbReference>
<proteinExistence type="inferred from homology"/>
<evidence type="ECO:0000256" key="6">
    <source>
        <dbReference type="ARBA" id="ARBA00023136"/>
    </source>
</evidence>
<evidence type="ECO:0000256" key="5">
    <source>
        <dbReference type="ARBA" id="ARBA00022989"/>
    </source>
</evidence>
<evidence type="ECO:0000313" key="9">
    <source>
        <dbReference type="EMBL" id="MBY0097851.1"/>
    </source>
</evidence>
<feature type="transmembrane region" description="Helical" evidence="7">
    <location>
        <begin position="114"/>
        <end position="133"/>
    </location>
</feature>
<dbReference type="CDD" id="cd05709">
    <property type="entry name" value="S2P-M50"/>
    <property type="match status" value="1"/>
</dbReference>
<name>A0ABS7K6H2_9BACI</name>
<keyword evidence="5 7" id="KW-1133">Transmembrane helix</keyword>
<evidence type="ECO:0000256" key="1">
    <source>
        <dbReference type="ARBA" id="ARBA00001947"/>
    </source>
</evidence>
<organism evidence="9 10">
    <name type="scientific">Mesobacillus maritimus</name>
    <dbReference type="NCBI Taxonomy" id="1643336"/>
    <lineage>
        <taxon>Bacteria</taxon>
        <taxon>Bacillati</taxon>
        <taxon>Bacillota</taxon>
        <taxon>Bacilli</taxon>
        <taxon>Bacillales</taxon>
        <taxon>Bacillaceae</taxon>
        <taxon>Mesobacillus</taxon>
    </lineage>
</organism>
<dbReference type="InterPro" id="IPR008915">
    <property type="entry name" value="Peptidase_M50"/>
</dbReference>
<keyword evidence="4 7" id="KW-0812">Transmembrane</keyword>
<evidence type="ECO:0000313" key="10">
    <source>
        <dbReference type="Proteomes" id="UP000769780"/>
    </source>
</evidence>
<dbReference type="Pfam" id="PF02163">
    <property type="entry name" value="Peptidase_M50"/>
    <property type="match status" value="1"/>
</dbReference>
<feature type="domain" description="Peptidase M50" evidence="8">
    <location>
        <begin position="45"/>
        <end position="251"/>
    </location>
</feature>
<gene>
    <name evidence="9" type="ORF">H0185_13685</name>
</gene>
<evidence type="ECO:0000256" key="4">
    <source>
        <dbReference type="ARBA" id="ARBA00022692"/>
    </source>
</evidence>
<feature type="transmembrane region" description="Helical" evidence="7">
    <location>
        <begin position="139"/>
        <end position="161"/>
    </location>
</feature>
<feature type="transmembrane region" description="Helical" evidence="7">
    <location>
        <begin position="33"/>
        <end position="52"/>
    </location>
</feature>
<protein>
    <submittedName>
        <fullName evidence="9">M50 family metallopeptidase</fullName>
    </submittedName>
</protein>
<feature type="transmembrane region" description="Helical" evidence="7">
    <location>
        <begin position="9"/>
        <end position="27"/>
    </location>
</feature>
<evidence type="ECO:0000259" key="8">
    <source>
        <dbReference type="Pfam" id="PF02163"/>
    </source>
</evidence>
<keyword evidence="10" id="KW-1185">Reference proteome</keyword>
<comment type="similarity">
    <text evidence="3">Belongs to the peptidase M50B family.</text>
</comment>
<dbReference type="RefSeq" id="WP_221874068.1">
    <property type="nucleotide sequence ID" value="NZ_JACWFH010000015.1"/>
</dbReference>
<keyword evidence="6 7" id="KW-0472">Membrane</keyword>
<sequence>MKQIMNRPLYLYVFFILLMVLLSFIFPEKSHTILNYLLVFFAWNMAVILHELGHVFFGKKNNLNVIEMTAMFIRIVKSKDRTIISENKDWNKVGGVVHFLPGDSTRNLTTRWKWSVLGGPIFSFSFGILFLLLSWMYPLFFINILGYMNIAIGVITVIPFAQSDSSIFLMLHRNDKNANEYILSLLLLQEFSSDKQPSQWSKEVVEQSRDLLSNDLNMANEKHSILRLPLYYYYFDVGNYSEALNVLKPISKASQDVLMSDPQTNIMFNLYITHLCLFNRNHGYLQSLSQPSNIDLIGNKEPYSYYRTLAAYKTFQQDFNGAKEALKQAKDLLNQELKLSYGYAKVEKHLLEGIQEEILLEKTM</sequence>
<comment type="cofactor">
    <cofactor evidence="1">
        <name>Zn(2+)</name>
        <dbReference type="ChEBI" id="CHEBI:29105"/>
    </cofactor>
</comment>
<comment type="subcellular location">
    <subcellularLocation>
        <location evidence="2">Membrane</location>
        <topology evidence="2">Multi-pass membrane protein</topology>
    </subcellularLocation>
</comment>